<evidence type="ECO:0000256" key="5">
    <source>
        <dbReference type="ARBA" id="ARBA00022737"/>
    </source>
</evidence>
<dbReference type="FunFam" id="3.40.50.300:FF:001354">
    <property type="entry name" value="ATP-binding cassette (ABC) transporter, putative"/>
    <property type="match status" value="1"/>
</dbReference>
<dbReference type="GO" id="GO:0016020">
    <property type="term" value="C:membrane"/>
    <property type="evidence" value="ECO:0007669"/>
    <property type="project" value="UniProtKB-SubCell"/>
</dbReference>
<feature type="transmembrane region" description="Helical" evidence="11">
    <location>
        <begin position="257"/>
        <end position="275"/>
    </location>
</feature>
<dbReference type="InterPro" id="IPR027417">
    <property type="entry name" value="P-loop_NTPase"/>
</dbReference>
<feature type="region of interest" description="Disordered" evidence="10">
    <location>
        <begin position="742"/>
        <end position="767"/>
    </location>
</feature>
<evidence type="ECO:0000256" key="2">
    <source>
        <dbReference type="ARBA" id="ARBA00009726"/>
    </source>
</evidence>
<dbReference type="CDD" id="cd03250">
    <property type="entry name" value="ABCC_MRP_domain1"/>
    <property type="match status" value="1"/>
</dbReference>
<dbReference type="FunFam" id="1.20.1560.10:FF:000013">
    <property type="entry name" value="ABC transporter C family member 2"/>
    <property type="match status" value="1"/>
</dbReference>
<evidence type="ECO:0000256" key="9">
    <source>
        <dbReference type="ARBA" id="ARBA00023136"/>
    </source>
</evidence>
<sequence>MNEDPTILALFGPTPSNIDITASDVSINNGVVIGMLCLATGFVMLRFTARIVLRNALMADDWAIIAALPLLLLHSLGLHWSDSPLKLYSAGLRGSLLSVLVVLSQTLERAQRNEEALFDFSSSSFQLSITLIIANLQIQFPRRPDIFSPEGQPVDFEGSCSAFQRYTMQWCTGALHIAGTIGLGQLPVLNYRTRSTVQPVIALSRTSLWDHVLAERYLGFAKQWTLMLIRSVVTFGSPYCVMRLIKCLEDDRDPANLAWFWLIGISAFSAAEAILHHHLAWIQWSEMGIPIRAQLIMAIFSKALRVQDSKDAGDKPAAINLISSDTLSFSKFTAINYILPFSCIKFLFAVLFLLRLMGWPSTVMAVVATIGMVPIHSRVLEQELAIKFSALETQWEERIQLCRQEEMVELRKSFLAINIRSVWKVASSFIVVAAAICSYAYTQNEVSSSIIFTMIELLPHIQGTVGMLPMVLQDYFAARSNARRIETFLKAPEMKGVLDESLTGRVSFQNARIAWPSDQKQNHQGKQASLLGQFALHGLNTEFPVGELSVLHGGTGSGKSLVLAAILGEVDLLSGRIEVPSLKQSVGFVSQTPWLQNATVKENILFSSALDETRYRKVLRACALETDLAALANGEETYIGLRGVKLSGGQRVRVSLGRALYSSARLLVLDDIFSSLDSHISKDIFKALTGELSHGRTRILATHHVSLCLPQARLVVEIKNNTMTAFLNTDMIETRLDTMEKEVPIQPNKSTKEKPKNRASGKHNINTTESESEWESCKSYFSAAGGLKFAAIYILCLIGKQLVTALTTWILGRINSRRPKAGTHDPENAEVGSNLWYYLYMYLLGCLSAIILEFLLNMHIFSGSLRASETLFRAMTANVIRMPLIWLDTTPLGGILKRFSADTRQVDDFLLVTMSEFANCLVKLMIVGCIGIHKSIFTTCLAAALLLWCSHVSKGYVRARKPMKRGESEGNAEILECFTTVTTGVSTIRAFGVVDNFMNQMHSHVDKLSVARRHFWIFNRWLGLQMSLMGIILSTGTGFLLLSSNSILDASSVGFSLTFSMGFAHATFTAVNNFGMLETYMNAGVGIISYSKLKAEEQGGNEVPTDWPSRGEVEVKGLSISYSPDLPLVLSDISISVGAGQRIGIVGRTGAGKSSLTLALLRLINPQCGSILIDGVDISTIKLRSLRSKVAFLPQDPVLFSGTIRSNLDYFREVSKDKLNEVLRRVKLLSENDNEKTGLFTLESPISAGGANMSQGQRQLLCLARILIRDPGIIILDEATSAVDNETDSWIQDTIRNEVNRTLIVVAHRLRTIASFDKVTVIDDGRIGETGTPAELLRAKGLFYDLVQQSEDKEFVTNSVLN</sequence>
<organism evidence="14 15">
    <name type="scientific">Penicillium solitum</name>
    <dbReference type="NCBI Taxonomy" id="60172"/>
    <lineage>
        <taxon>Eukaryota</taxon>
        <taxon>Fungi</taxon>
        <taxon>Dikarya</taxon>
        <taxon>Ascomycota</taxon>
        <taxon>Pezizomycotina</taxon>
        <taxon>Eurotiomycetes</taxon>
        <taxon>Eurotiomycetidae</taxon>
        <taxon>Eurotiales</taxon>
        <taxon>Aspergillaceae</taxon>
        <taxon>Penicillium</taxon>
    </lineage>
</organism>
<accession>A0A1V6QCK9</accession>
<evidence type="ECO:0000259" key="13">
    <source>
        <dbReference type="PROSITE" id="PS50929"/>
    </source>
</evidence>
<evidence type="ECO:0000256" key="7">
    <source>
        <dbReference type="ARBA" id="ARBA00022840"/>
    </source>
</evidence>
<dbReference type="Gene3D" id="1.20.1560.10">
    <property type="entry name" value="ABC transporter type 1, transmembrane domain"/>
    <property type="match status" value="2"/>
</dbReference>
<dbReference type="GO" id="GO:0140359">
    <property type="term" value="F:ABC-type transporter activity"/>
    <property type="evidence" value="ECO:0007669"/>
    <property type="project" value="InterPro"/>
</dbReference>
<evidence type="ECO:0000313" key="15">
    <source>
        <dbReference type="Proteomes" id="UP000191612"/>
    </source>
</evidence>
<feature type="transmembrane region" description="Helical" evidence="11">
    <location>
        <begin position="1021"/>
        <end position="1041"/>
    </location>
</feature>
<feature type="transmembrane region" description="Helical" evidence="11">
    <location>
        <begin position="924"/>
        <end position="948"/>
    </location>
</feature>
<dbReference type="SMART" id="SM00382">
    <property type="entry name" value="AAA"/>
    <property type="match status" value="2"/>
</dbReference>
<dbReference type="CDD" id="cd18604">
    <property type="entry name" value="ABC_6TM_VMR1_D2_like"/>
    <property type="match status" value="1"/>
</dbReference>
<evidence type="ECO:0000313" key="14">
    <source>
        <dbReference type="EMBL" id="OQD86948.1"/>
    </source>
</evidence>
<dbReference type="Gene3D" id="3.40.50.300">
    <property type="entry name" value="P-loop containing nucleotide triphosphate hydrolases"/>
    <property type="match status" value="2"/>
</dbReference>
<keyword evidence="9 11" id="KW-0472">Membrane</keyword>
<dbReference type="PANTHER" id="PTHR24223:SF456">
    <property type="entry name" value="MULTIDRUG RESISTANCE-ASSOCIATED PROTEIN LETHAL(2)03659"/>
    <property type="match status" value="1"/>
</dbReference>
<dbReference type="InterPro" id="IPR050173">
    <property type="entry name" value="ABC_transporter_C-like"/>
</dbReference>
<dbReference type="GO" id="GO:0005737">
    <property type="term" value="C:cytoplasm"/>
    <property type="evidence" value="ECO:0007669"/>
    <property type="project" value="UniProtKB-ARBA"/>
</dbReference>
<dbReference type="EMBL" id="MDYO01000081">
    <property type="protein sequence ID" value="OQD86948.1"/>
    <property type="molecule type" value="Genomic_DNA"/>
</dbReference>
<feature type="transmembrane region" description="Helical" evidence="11">
    <location>
        <begin position="790"/>
        <end position="814"/>
    </location>
</feature>
<dbReference type="STRING" id="60172.A0A1V6QCK9"/>
<feature type="transmembrane region" description="Helical" evidence="11">
    <location>
        <begin position="31"/>
        <end position="49"/>
    </location>
</feature>
<feature type="transmembrane region" description="Helical" evidence="11">
    <location>
        <begin position="835"/>
        <end position="856"/>
    </location>
</feature>
<dbReference type="Proteomes" id="UP000191612">
    <property type="component" value="Unassembled WGS sequence"/>
</dbReference>
<dbReference type="GO" id="GO:0016887">
    <property type="term" value="F:ATP hydrolysis activity"/>
    <property type="evidence" value="ECO:0007669"/>
    <property type="project" value="InterPro"/>
</dbReference>
<dbReference type="PANTHER" id="PTHR24223">
    <property type="entry name" value="ATP-BINDING CASSETTE SUB-FAMILY C"/>
    <property type="match status" value="1"/>
</dbReference>
<keyword evidence="8 11" id="KW-1133">Transmembrane helix</keyword>
<dbReference type="InterPro" id="IPR003593">
    <property type="entry name" value="AAA+_ATPase"/>
</dbReference>
<protein>
    <recommendedName>
        <fullName evidence="16">P-loop containing nucleoside triphosphate hydrolase protein</fullName>
    </recommendedName>
</protein>
<reference evidence="15" key="1">
    <citation type="journal article" date="2017" name="Nat. Microbiol.">
        <title>Global analysis of biosynthetic gene clusters reveals vast potential of secondary metabolite production in Penicillium species.</title>
        <authorList>
            <person name="Nielsen J.C."/>
            <person name="Grijseels S."/>
            <person name="Prigent S."/>
            <person name="Ji B."/>
            <person name="Dainat J."/>
            <person name="Nielsen K.F."/>
            <person name="Frisvad J.C."/>
            <person name="Workman M."/>
            <person name="Nielsen J."/>
        </authorList>
    </citation>
    <scope>NUCLEOTIDE SEQUENCE [LARGE SCALE GENOMIC DNA]</scope>
    <source>
        <strain evidence="15">IBT 29525</strain>
    </source>
</reference>
<dbReference type="GO" id="GO:0005524">
    <property type="term" value="F:ATP binding"/>
    <property type="evidence" value="ECO:0007669"/>
    <property type="project" value="UniProtKB-KW"/>
</dbReference>
<feature type="transmembrane region" description="Helical" evidence="11">
    <location>
        <begin position="334"/>
        <end position="354"/>
    </location>
</feature>
<evidence type="ECO:0000256" key="11">
    <source>
        <dbReference type="SAM" id="Phobius"/>
    </source>
</evidence>
<comment type="similarity">
    <text evidence="2">Belongs to the ABC transporter superfamily. ABCC family. Conjugate transporter (TC 3.A.1.208) subfamily.</text>
</comment>
<feature type="transmembrane region" description="Helical" evidence="11">
    <location>
        <begin position="421"/>
        <end position="441"/>
    </location>
</feature>
<gene>
    <name evidence="14" type="ORF">PENSOL_c081G00477</name>
</gene>
<feature type="transmembrane region" description="Helical" evidence="11">
    <location>
        <begin position="1053"/>
        <end position="1071"/>
    </location>
</feature>
<dbReference type="Pfam" id="PF00664">
    <property type="entry name" value="ABC_membrane"/>
    <property type="match status" value="1"/>
</dbReference>
<keyword evidence="7" id="KW-0067">ATP-binding</keyword>
<keyword evidence="6" id="KW-0547">Nucleotide-binding</keyword>
<dbReference type="InterPro" id="IPR017871">
    <property type="entry name" value="ABC_transporter-like_CS"/>
</dbReference>
<proteinExistence type="inferred from homology"/>
<feature type="domain" description="ABC transporter" evidence="12">
    <location>
        <begin position="506"/>
        <end position="745"/>
    </location>
</feature>
<name>A0A1V6QCK9_9EURO</name>
<evidence type="ECO:0000256" key="10">
    <source>
        <dbReference type="SAM" id="MobiDB-lite"/>
    </source>
</evidence>
<keyword evidence="15" id="KW-1185">Reference proteome</keyword>
<dbReference type="InterPro" id="IPR003439">
    <property type="entry name" value="ABC_transporter-like_ATP-bd"/>
</dbReference>
<dbReference type="SUPFAM" id="SSF90123">
    <property type="entry name" value="ABC transporter transmembrane region"/>
    <property type="match status" value="2"/>
</dbReference>
<dbReference type="PROSITE" id="PS50929">
    <property type="entry name" value="ABC_TM1F"/>
    <property type="match status" value="1"/>
</dbReference>
<evidence type="ECO:0000259" key="12">
    <source>
        <dbReference type="PROSITE" id="PS50893"/>
    </source>
</evidence>
<evidence type="ECO:0000256" key="3">
    <source>
        <dbReference type="ARBA" id="ARBA00022448"/>
    </source>
</evidence>
<evidence type="ECO:0000256" key="8">
    <source>
        <dbReference type="ARBA" id="ARBA00022989"/>
    </source>
</evidence>
<feature type="transmembrane region" description="Helical" evidence="11">
    <location>
        <begin position="224"/>
        <end position="245"/>
    </location>
</feature>
<dbReference type="Pfam" id="PF00005">
    <property type="entry name" value="ABC_tran"/>
    <property type="match status" value="2"/>
</dbReference>
<feature type="domain" description="ABC transporter" evidence="12">
    <location>
        <begin position="1115"/>
        <end position="1349"/>
    </location>
</feature>
<dbReference type="SUPFAM" id="SSF52540">
    <property type="entry name" value="P-loop containing nucleoside triphosphate hydrolases"/>
    <property type="match status" value="2"/>
</dbReference>
<keyword evidence="5" id="KW-0677">Repeat</keyword>
<dbReference type="PROSITE" id="PS50893">
    <property type="entry name" value="ABC_TRANSPORTER_2"/>
    <property type="match status" value="2"/>
</dbReference>
<dbReference type="InterPro" id="IPR036640">
    <property type="entry name" value="ABC1_TM_sf"/>
</dbReference>
<dbReference type="PROSITE" id="PS00211">
    <property type="entry name" value="ABC_TRANSPORTER_1"/>
    <property type="match status" value="2"/>
</dbReference>
<feature type="transmembrane region" description="Helical" evidence="11">
    <location>
        <begin position="61"/>
        <end position="81"/>
    </location>
</feature>
<evidence type="ECO:0000256" key="4">
    <source>
        <dbReference type="ARBA" id="ARBA00022692"/>
    </source>
</evidence>
<keyword evidence="4 11" id="KW-0812">Transmembrane</keyword>
<evidence type="ECO:0000256" key="6">
    <source>
        <dbReference type="ARBA" id="ARBA00022741"/>
    </source>
</evidence>
<comment type="subcellular location">
    <subcellularLocation>
        <location evidence="1">Membrane</location>
        <topology evidence="1">Multi-pass membrane protein</topology>
    </subcellularLocation>
</comment>
<evidence type="ECO:0008006" key="16">
    <source>
        <dbReference type="Google" id="ProtNLM"/>
    </source>
</evidence>
<dbReference type="InterPro" id="IPR011527">
    <property type="entry name" value="ABC1_TM_dom"/>
</dbReference>
<dbReference type="CDD" id="cd03244">
    <property type="entry name" value="ABCC_MRP_domain2"/>
    <property type="match status" value="1"/>
</dbReference>
<feature type="domain" description="ABC transmembrane type-1" evidence="13">
    <location>
        <begin position="791"/>
        <end position="1079"/>
    </location>
</feature>
<keyword evidence="3" id="KW-0813">Transport</keyword>
<comment type="caution">
    <text evidence="14">The sequence shown here is derived from an EMBL/GenBank/DDBJ whole genome shotgun (WGS) entry which is preliminary data.</text>
</comment>
<evidence type="ECO:0000256" key="1">
    <source>
        <dbReference type="ARBA" id="ARBA00004141"/>
    </source>
</evidence>